<dbReference type="GO" id="GO:0003677">
    <property type="term" value="F:DNA binding"/>
    <property type="evidence" value="ECO:0007669"/>
    <property type="project" value="UniProtKB-KW"/>
</dbReference>
<keyword evidence="1" id="KW-0238">DNA-binding</keyword>
<dbReference type="InterPro" id="IPR010095">
    <property type="entry name" value="Cas12f1-like_TNB"/>
</dbReference>
<name>A0A061AUL9_RHOTO</name>
<sequence length="1766" mass="191865">MIPHLPAYIELFPDTYQDLPSPARTDGRVLVQAVKDLPVQVLLLDTNPLVFSALRSITLAISKHDPFLARLRQSTVTQSSAQGSTAPPAPFGPPLPPDAYENTIADHVVRELERLVEPLLKFRSDIRIILVPDGRLRPLPKWWECVARDLEAARATWGRWERASENEEERVWKGGQADKRIELLRATFAPLAGNADLEPVPPTVLGLRAPLPQELYAAAKRNSSFLLHQAIFVDPLIDADGALAQLDPQLARPFDPSFSGLPPDRPLHLFELNAMLSGRRSEELGVVSIDNDVVINSPASAVRFAFIFRSPKTGSTLRVVDKEKLAEAASLASFGPSLAHLGLVLGHEYLLGGIRGLGPVNLRNAAQLFSPFLNLEWGNPAIPPSAGDAEAWREWTEYFATLGFVMSFTLEDYREASAALRGLDVPLFERSSTKAVAWNVVAQERSEKAGAGQEIKPVFHNFRLSPELQAHFASQMDESTSSHPFRPHDRSLRPKPSHLSPLPPDPPSHKTKPCRNLVSTRLMPHVPSVVDFYTNLQPVPTDEKAPKAKILSRKRGFGTVVPESADAGRSAAKRQQLRLSRTTGDAGAVDAPGEKAAEKGAAGKGPGEGAVASAGVATEEDAEEESRGKGKAEAEVKVPELWRHLKLTTIETDFASSCQSPAVYETLSAIRLPMHFIFPRLLNILIPNLIASSIDSNASSSLARNLLSGPDAIRDSVWCSINYMAEKTSARGVNESMEQLLYHLVGPAAPEARIAAAASRVGRLTPATRTRIQQSLLGVAACETLDGIKLALRLPDTLYAFFSTPTARAALEETVVDFSASLDKADKDRTLISLRDLFSRFLSSPSEAVDACAQIFETHASWIMQIPRNATSSSNARHTAFELLDKFTELVRIVKQDATVREPFLVLDASLTDEEKEELSKILARHLACAPLCVTDDDAETQRTRLADAFVNKVSKILGRVPNMRDSSLSVADAARSSFLFLARLLAFLMSAAVTSSAALDYDEAHEPAHQQGHQSAWADERHKTVGRQLPSGHPRAVRQVQTGWSLQERLTAAEVALVRAEIPRSWDRKERQGSASEEGEEEGDDSTATGTGEFEDAQANETLGALAHSLSGKARTILPPSSARIILCQLRRATSLAQQHTAPTTRPTPSSTQTAPPQVLSEYLATAYSAKTSIVYAPRSFSVLGPHLACLILQLGLWSTSTRTADGLALSDIFSATAAAHARLAALTRLAPEAARVRLSARAEEFDSSSSAIFRHDIVDTMRKVAEELRGVLAACSTSSSTPKLSQLQELAIQNRFQVVATFFKTSKLYAPHGLVRLGNKRLQVLYLDFGSPSRKLLDYIFGSAPRPHTMTVGSLFNRLVADPNATKLFHLLRSLQPPSDGSSPFTGSRAGFVDEDGLLVPEVAQKHLNLYPLHRPSRPRIAALPLPHLSPTAKTTLATLRHFCGFREDGTGSIEAGTTIIGIDVGSTYSAVGYSEVVGQEGSARAVLVKNGHVRAFQQKASRNQVKVQLGGKKTGRFYRRRGRLSQAGRFRVRQKYASVTAQLGRQLFDALVPQPAKSARPRPPAAASSSSTSSSAAPPLLPDPIKTPPKRRSKVLVFVGAGGTAADNVRGKHAIDAGHAIVGNMLRHGQARPDVEALATTVDEAFTSSICPKPTCRKAKLQWLAYFRHVTTTGKPSSRPFYRVLICPVCSARYHRDVVGASNIVQVGVVLLKHGMNLHGADFTTTFGFPAVPARKVDIEKGKESTSHRGDVQEGEWEDIASE</sequence>
<evidence type="ECO:0000259" key="3">
    <source>
        <dbReference type="Pfam" id="PF07282"/>
    </source>
</evidence>
<feature type="region of interest" description="Disordered" evidence="2">
    <location>
        <begin position="78"/>
        <end position="97"/>
    </location>
</feature>
<feature type="region of interest" description="Disordered" evidence="2">
    <location>
        <begin position="562"/>
        <end position="632"/>
    </location>
</feature>
<reference evidence="4" key="1">
    <citation type="journal article" date="2014" name="Genome Announc.">
        <title>Draft genome sequence of Rhodosporidium toruloides CECT1137, an oleaginous yeast of biotechnological interest.</title>
        <authorList>
            <person name="Morin N."/>
            <person name="Calcas X."/>
            <person name="Devillers H."/>
            <person name="Durrens P."/>
            <person name="Sherman D.J."/>
            <person name="Nicaud J.-M."/>
            <person name="Neuveglise C."/>
        </authorList>
    </citation>
    <scope>NUCLEOTIDE SEQUENCE</scope>
    <source>
        <strain evidence="4">CECT1137</strain>
    </source>
</reference>
<accession>A0A061AUL9</accession>
<gene>
    <name evidence="4" type="ORF">RHTO0S_03e09164g</name>
</gene>
<feature type="region of interest" description="Disordered" evidence="2">
    <location>
        <begin position="474"/>
        <end position="514"/>
    </location>
</feature>
<protein>
    <submittedName>
        <fullName evidence="4">RHTO0S03e09164g1_1</fullName>
    </submittedName>
</protein>
<feature type="region of interest" description="Disordered" evidence="2">
    <location>
        <begin position="1558"/>
        <end position="1592"/>
    </location>
</feature>
<feature type="compositionally biased region" description="Low complexity" evidence="2">
    <location>
        <begin position="1142"/>
        <end position="1157"/>
    </location>
</feature>
<feature type="region of interest" description="Disordered" evidence="2">
    <location>
        <begin position="1066"/>
        <end position="1093"/>
    </location>
</feature>
<feature type="compositionally biased region" description="Low complexity" evidence="2">
    <location>
        <begin position="1568"/>
        <end position="1581"/>
    </location>
</feature>
<feature type="region of interest" description="Disordered" evidence="2">
    <location>
        <begin position="1743"/>
        <end position="1766"/>
    </location>
</feature>
<proteinExistence type="predicted"/>
<organism evidence="4">
    <name type="scientific">Rhodotorula toruloides</name>
    <name type="common">Yeast</name>
    <name type="synonym">Rhodosporidium toruloides</name>
    <dbReference type="NCBI Taxonomy" id="5286"/>
    <lineage>
        <taxon>Eukaryota</taxon>
        <taxon>Fungi</taxon>
        <taxon>Dikarya</taxon>
        <taxon>Basidiomycota</taxon>
        <taxon>Pucciniomycotina</taxon>
        <taxon>Microbotryomycetes</taxon>
        <taxon>Sporidiobolales</taxon>
        <taxon>Sporidiobolaceae</taxon>
        <taxon>Rhodotorula</taxon>
    </lineage>
</organism>
<evidence type="ECO:0000256" key="1">
    <source>
        <dbReference type="ARBA" id="ARBA00023125"/>
    </source>
</evidence>
<feature type="domain" description="Cas12f1-like TNB" evidence="3">
    <location>
        <begin position="1644"/>
        <end position="1707"/>
    </location>
</feature>
<feature type="compositionally biased region" description="Basic and acidic residues" evidence="2">
    <location>
        <begin position="1743"/>
        <end position="1755"/>
    </location>
</feature>
<dbReference type="EMBL" id="LK052938">
    <property type="protein sequence ID" value="CDR38408.1"/>
    <property type="molecule type" value="Genomic_DNA"/>
</dbReference>
<evidence type="ECO:0000256" key="2">
    <source>
        <dbReference type="SAM" id="MobiDB-lite"/>
    </source>
</evidence>
<feature type="compositionally biased region" description="Acidic residues" evidence="2">
    <location>
        <begin position="1756"/>
        <end position="1766"/>
    </location>
</feature>
<feature type="region of interest" description="Disordered" evidence="2">
    <location>
        <begin position="1138"/>
        <end position="1157"/>
    </location>
</feature>
<dbReference type="Pfam" id="PF07282">
    <property type="entry name" value="Cas12f1-like_TNB"/>
    <property type="match status" value="1"/>
</dbReference>
<evidence type="ECO:0000313" key="4">
    <source>
        <dbReference type="EMBL" id="CDR38408.1"/>
    </source>
</evidence>
<feature type="compositionally biased region" description="Pro residues" evidence="2">
    <location>
        <begin position="87"/>
        <end position="97"/>
    </location>
</feature>